<dbReference type="Pfam" id="PF01050">
    <property type="entry name" value="MannoseP_isomer"/>
    <property type="match status" value="1"/>
</dbReference>
<evidence type="ECO:0000256" key="7">
    <source>
        <dbReference type="ARBA" id="ARBA00047343"/>
    </source>
</evidence>
<dbReference type="PANTHER" id="PTHR46390:SF1">
    <property type="entry name" value="MANNOSE-1-PHOSPHATE GUANYLYLTRANSFERASE"/>
    <property type="match status" value="1"/>
</dbReference>
<dbReference type="CDD" id="cd02509">
    <property type="entry name" value="GDP-M1P_Guanylyltransferase"/>
    <property type="match status" value="1"/>
</dbReference>
<dbReference type="InterPro" id="IPR005835">
    <property type="entry name" value="NTP_transferase_dom"/>
</dbReference>
<evidence type="ECO:0000256" key="1">
    <source>
        <dbReference type="ARBA" id="ARBA00006115"/>
    </source>
</evidence>
<evidence type="ECO:0000256" key="4">
    <source>
        <dbReference type="ARBA" id="ARBA00022695"/>
    </source>
</evidence>
<dbReference type="InterPro" id="IPR029044">
    <property type="entry name" value="Nucleotide-diphossugar_trans"/>
</dbReference>
<gene>
    <name evidence="12" type="primary">manC</name>
    <name evidence="12" type="ordered locus">syc0065_d</name>
</gene>
<dbReference type="PANTHER" id="PTHR46390">
    <property type="entry name" value="MANNOSE-1-PHOSPHATE GUANYLYLTRANSFERASE"/>
    <property type="match status" value="1"/>
</dbReference>
<dbReference type="Pfam" id="PF22640">
    <property type="entry name" value="ManC_GMP_beta-helix"/>
    <property type="match status" value="1"/>
</dbReference>
<dbReference type="SUPFAM" id="SSF53448">
    <property type="entry name" value="Nucleotide-diphospho-sugar transferases"/>
    <property type="match status" value="1"/>
</dbReference>
<keyword evidence="4 12" id="KW-0548">Nucleotidyltransferase</keyword>
<dbReference type="CDD" id="cd02213">
    <property type="entry name" value="cupin_PMI_typeII_C"/>
    <property type="match status" value="1"/>
</dbReference>
<feature type="domain" description="Mannose-6-phosphate isomerase type II C-terminal" evidence="10">
    <location>
        <begin position="356"/>
        <end position="469"/>
    </location>
</feature>
<dbReference type="InterPro" id="IPR014710">
    <property type="entry name" value="RmlC-like_jellyroll"/>
</dbReference>
<evidence type="ECO:0000256" key="8">
    <source>
        <dbReference type="RuleBase" id="RU004190"/>
    </source>
</evidence>
<evidence type="ECO:0000313" key="12">
    <source>
        <dbReference type="EMBL" id="BAD78255.1"/>
    </source>
</evidence>
<keyword evidence="5" id="KW-0547">Nucleotide-binding</keyword>
<evidence type="ECO:0000256" key="3">
    <source>
        <dbReference type="ARBA" id="ARBA00022679"/>
    </source>
</evidence>
<dbReference type="Pfam" id="PF00483">
    <property type="entry name" value="NTP_transferase"/>
    <property type="match status" value="1"/>
</dbReference>
<accession>A0A0H3K543</accession>
<dbReference type="Gene3D" id="3.90.550.10">
    <property type="entry name" value="Spore Coat Polysaccharide Biosynthesis Protein SpsA, Chain A"/>
    <property type="match status" value="1"/>
</dbReference>
<proteinExistence type="inferred from homology"/>
<evidence type="ECO:0000256" key="6">
    <source>
        <dbReference type="ARBA" id="ARBA00023134"/>
    </source>
</evidence>
<evidence type="ECO:0000256" key="5">
    <source>
        <dbReference type="ARBA" id="ARBA00022741"/>
    </source>
</evidence>
<keyword evidence="6" id="KW-0342">GTP-binding</keyword>
<dbReference type="Proteomes" id="UP000001175">
    <property type="component" value="Chromosome"/>
</dbReference>
<sequence length="474" mass="52228">MESPLMLVPVILSGGSGSRLWPLSRESYPKQFHALLSDYSLLQETLLRLEGLPGLASPLLICNEQHRFLVAEHLRAIGQTAAAIVLEPEGRNTAPAVAIAALQAQSQGEDPLLLVLPSDHSIADPAAFRATVQTAIALATAGHLVTFGIVPEAPETGYGYIKAGSDLDLGGFAIDRFIEKPNLATAENYVASGCYYWNSGMFLIRASVYLSELARYAPEMFTACEAAWQKRQADLDFVRLDPATFAQCPSDSIDYAVMEHTQQGAVLPLQAGWTDVGSWSSLWQALEQDGAGNVTVGDSLALDCRNVYLRSEGRLVVGVGLEDVVAVETDDALLIAHRDRTQTVKQVVEALQREARRESRAHRKIYRPWGRYDSLDLGDRFQVKRITVNPGASLSLQMHHHRAEHWIVVKGTALVTRDNEEVLLTENQSTYIPVGCKHRLSNPGRVPLEMIEVQSGSYLEEDDIVRFEDHYGRS</sequence>
<dbReference type="Gene3D" id="2.60.120.10">
    <property type="entry name" value="Jelly Rolls"/>
    <property type="match status" value="1"/>
</dbReference>
<dbReference type="InterPro" id="IPR049577">
    <property type="entry name" value="GMPP_N"/>
</dbReference>
<name>A0A0H3K543_SYNP6</name>
<dbReference type="AlphaFoldDB" id="A0A0H3K543"/>
<dbReference type="SUPFAM" id="SSF51182">
    <property type="entry name" value="RmlC-like cupins"/>
    <property type="match status" value="1"/>
</dbReference>
<keyword evidence="3 12" id="KW-0808">Transferase</keyword>
<dbReference type="FunFam" id="2.60.120.10:FF:000032">
    <property type="entry name" value="Mannose-1-phosphate guanylyltransferase/mannose-6-phosphate isomerase"/>
    <property type="match status" value="1"/>
</dbReference>
<dbReference type="eggNOG" id="COG0836">
    <property type="taxonomic scope" value="Bacteria"/>
</dbReference>
<reference evidence="12 13" key="1">
    <citation type="journal article" date="2007" name="Photosyn. Res.">
        <title>Complete nucleotide sequence of the freshwater unicellular cyanobacterium Synechococcus elongatus PCC 6301 chromosome: gene content and organization.</title>
        <authorList>
            <person name="Sugita C."/>
            <person name="Ogata K."/>
            <person name="Shikata M."/>
            <person name="Jikuya H."/>
            <person name="Takano J."/>
            <person name="Furumichi M."/>
            <person name="Kanehisa M."/>
            <person name="Omata T."/>
            <person name="Sugiura M."/>
            <person name="Sugita M."/>
        </authorList>
    </citation>
    <scope>NUCLEOTIDE SEQUENCE [LARGE SCALE GENOMIC DNA]</scope>
    <source>
        <strain evidence="13">ATCC 27144 / PCC 6301 / SAUG 1402/1</strain>
    </source>
</reference>
<feature type="domain" description="MannoseP isomerase/GMP-like beta-helix" evidence="11">
    <location>
        <begin position="299"/>
        <end position="351"/>
    </location>
</feature>
<evidence type="ECO:0000259" key="10">
    <source>
        <dbReference type="Pfam" id="PF01050"/>
    </source>
</evidence>
<evidence type="ECO:0000259" key="9">
    <source>
        <dbReference type="Pfam" id="PF00483"/>
    </source>
</evidence>
<organism evidence="12 13">
    <name type="scientific">Synechococcus sp. (strain ATCC 27144 / PCC 6301 / SAUG 1402/1)</name>
    <name type="common">Anacystis nidulans</name>
    <dbReference type="NCBI Taxonomy" id="269084"/>
    <lineage>
        <taxon>Bacteria</taxon>
        <taxon>Bacillati</taxon>
        <taxon>Cyanobacteriota</taxon>
        <taxon>Cyanophyceae</taxon>
        <taxon>Synechococcales</taxon>
        <taxon>Synechococcaceae</taxon>
        <taxon>Synechococcus</taxon>
    </lineage>
</organism>
<dbReference type="FunFam" id="3.90.550.10:FF:000046">
    <property type="entry name" value="Mannose-1-phosphate guanylyltransferase (GDP)"/>
    <property type="match status" value="1"/>
</dbReference>
<dbReference type="InterPro" id="IPR006375">
    <property type="entry name" value="Man1P_GuaTrfase/Man6P_Isoase"/>
</dbReference>
<dbReference type="GO" id="GO:0000271">
    <property type="term" value="P:polysaccharide biosynthetic process"/>
    <property type="evidence" value="ECO:0007669"/>
    <property type="project" value="InterPro"/>
</dbReference>
<dbReference type="KEGG" id="syc:syc0065_d"/>
<comment type="catalytic activity">
    <reaction evidence="7">
        <text>alpha-D-mannose 1-phosphate + GTP + H(+) = GDP-alpha-D-mannose + diphosphate</text>
        <dbReference type="Rhea" id="RHEA:15229"/>
        <dbReference type="ChEBI" id="CHEBI:15378"/>
        <dbReference type="ChEBI" id="CHEBI:33019"/>
        <dbReference type="ChEBI" id="CHEBI:37565"/>
        <dbReference type="ChEBI" id="CHEBI:57527"/>
        <dbReference type="ChEBI" id="CHEBI:58409"/>
        <dbReference type="EC" id="2.7.7.13"/>
    </reaction>
</comment>
<dbReference type="InterPro" id="IPR054566">
    <property type="entry name" value="ManC/GMP-like_b-helix"/>
</dbReference>
<evidence type="ECO:0000259" key="11">
    <source>
        <dbReference type="Pfam" id="PF22640"/>
    </source>
</evidence>
<dbReference type="GO" id="GO:0004475">
    <property type="term" value="F:mannose-1-phosphate guanylyltransferase (GTP) activity"/>
    <property type="evidence" value="ECO:0007669"/>
    <property type="project" value="UniProtKB-EC"/>
</dbReference>
<dbReference type="InterPro" id="IPR051161">
    <property type="entry name" value="Mannose-6P_isomerase_type2"/>
</dbReference>
<dbReference type="InterPro" id="IPR011051">
    <property type="entry name" value="RmlC_Cupin_sf"/>
</dbReference>
<evidence type="ECO:0000256" key="2">
    <source>
        <dbReference type="ARBA" id="ARBA00012387"/>
    </source>
</evidence>
<evidence type="ECO:0000313" key="13">
    <source>
        <dbReference type="Proteomes" id="UP000001175"/>
    </source>
</evidence>
<dbReference type="EC" id="2.7.7.13" evidence="2"/>
<dbReference type="NCBIfam" id="TIGR01479">
    <property type="entry name" value="GMP_PMI"/>
    <property type="match status" value="1"/>
</dbReference>
<dbReference type="GO" id="GO:0005525">
    <property type="term" value="F:GTP binding"/>
    <property type="evidence" value="ECO:0007669"/>
    <property type="project" value="UniProtKB-KW"/>
</dbReference>
<feature type="domain" description="Nucleotidyl transferase" evidence="9">
    <location>
        <begin position="9"/>
        <end position="288"/>
    </location>
</feature>
<comment type="similarity">
    <text evidence="1 8">Belongs to the mannose-6-phosphate isomerase type 2 family.</text>
</comment>
<dbReference type="EMBL" id="AP008231">
    <property type="protein sequence ID" value="BAD78255.1"/>
    <property type="molecule type" value="Genomic_DNA"/>
</dbReference>
<dbReference type="InterPro" id="IPR001538">
    <property type="entry name" value="Man6P_isomerase-2_C"/>
</dbReference>
<dbReference type="GO" id="GO:0009298">
    <property type="term" value="P:GDP-mannose biosynthetic process"/>
    <property type="evidence" value="ECO:0007669"/>
    <property type="project" value="TreeGrafter"/>
</dbReference>
<protein>
    <recommendedName>
        <fullName evidence="2">mannose-1-phosphate guanylyltransferase</fullName>
        <ecNumber evidence="2">2.7.7.13</ecNumber>
    </recommendedName>
</protein>